<organism evidence="2 3">
    <name type="scientific">Mycolicibacterium pallens</name>
    <dbReference type="NCBI Taxonomy" id="370524"/>
    <lineage>
        <taxon>Bacteria</taxon>
        <taxon>Bacillati</taxon>
        <taxon>Actinomycetota</taxon>
        <taxon>Actinomycetes</taxon>
        <taxon>Mycobacteriales</taxon>
        <taxon>Mycobacteriaceae</taxon>
        <taxon>Mycolicibacterium</taxon>
    </lineage>
</organism>
<reference evidence="2 3" key="1">
    <citation type="submission" date="2021-07" db="EMBL/GenBank/DDBJ databases">
        <title>Whole genome sequencing of non-tuberculosis mycobacteria type-strains.</title>
        <authorList>
            <person name="Igarashi Y."/>
            <person name="Osugi A."/>
            <person name="Mitarai S."/>
        </authorList>
    </citation>
    <scope>NUCLEOTIDE SEQUENCE [LARGE SCALE GENOMIC DNA]</scope>
    <source>
        <strain evidence="2 3">JCM 16370</strain>
    </source>
</reference>
<accession>A0ABX8VAV4</accession>
<dbReference type="Proteomes" id="UP000825367">
    <property type="component" value="Chromosome"/>
</dbReference>
<dbReference type="EMBL" id="CP080333">
    <property type="protein sequence ID" value="QYL14827.1"/>
    <property type="molecule type" value="Genomic_DNA"/>
</dbReference>
<dbReference type="RefSeq" id="WP_071944050.1">
    <property type="nucleotide sequence ID" value="NZ_BAAAVX010000017.1"/>
</dbReference>
<evidence type="ECO:0000313" key="2">
    <source>
        <dbReference type="EMBL" id="QYL14827.1"/>
    </source>
</evidence>
<proteinExistence type="predicted"/>
<dbReference type="NCBIfam" id="TIGR01965">
    <property type="entry name" value="VCBS_repeat"/>
    <property type="match status" value="1"/>
</dbReference>
<evidence type="ECO:0000256" key="1">
    <source>
        <dbReference type="SAM" id="MobiDB-lite"/>
    </source>
</evidence>
<dbReference type="InterPro" id="IPR010221">
    <property type="entry name" value="VCBS_dom"/>
</dbReference>
<name>A0ABX8VAV4_9MYCO</name>
<gene>
    <name evidence="2" type="ORF">K0O64_16740</name>
</gene>
<protein>
    <submittedName>
        <fullName evidence="2">VCBS domain-containing protein</fullName>
    </submittedName>
</protein>
<keyword evidence="3" id="KW-1185">Reference proteome</keyword>
<sequence>MISSAVEKSADGATRSQAAAVAWLGAGAITVGIGVALAHGTPTAEADSGHSGKSSTAATGDPGPAAPTGQGFGSPKAKVVKPIQASGGVDRTIVSASRIPHAAAVADRRHVMPPPRLSVAHDVLGWVGREVRYTLFNKPPVITPVQHSEDPVTGVVAGDLHGGGAPAGGVAYTVGQPGNAVVRVNPDGTFSVTPDADTAHLGGSVSFSVTADNGRLYRLPGLLGRIQAVIHSYAQRFGVSGPDATTTVVTVEVAPINKPPTISGYSDDMPAADGTVSGRIDASDPNQDILQFVGPATSALGALITIEPDGSFTYAPTAEIRHAAAADNAPDAAKTDSFTVTVNDGYGGSTARTISVPVSPANANPVGGAVTDLAVDEIIGFVGGTVTGVTDPDLDTLSYSSSPTSVGGGFVDVFGDGSFTYNPTADQRHLAAALGAPFSVTHDSFTISVSDGHGGSTAITVVVPVPPEADEPPTGVAAG</sequence>
<evidence type="ECO:0000313" key="3">
    <source>
        <dbReference type="Proteomes" id="UP000825367"/>
    </source>
</evidence>
<dbReference type="Pfam" id="PF17963">
    <property type="entry name" value="Big_9"/>
    <property type="match status" value="2"/>
</dbReference>
<feature type="region of interest" description="Disordered" evidence="1">
    <location>
        <begin position="42"/>
        <end position="78"/>
    </location>
</feature>
<feature type="compositionally biased region" description="Low complexity" evidence="1">
    <location>
        <begin position="56"/>
        <end position="69"/>
    </location>
</feature>